<organism evidence="1 2">
    <name type="scientific">Dreissena polymorpha</name>
    <name type="common">Zebra mussel</name>
    <name type="synonym">Mytilus polymorpha</name>
    <dbReference type="NCBI Taxonomy" id="45954"/>
    <lineage>
        <taxon>Eukaryota</taxon>
        <taxon>Metazoa</taxon>
        <taxon>Spiralia</taxon>
        <taxon>Lophotrochozoa</taxon>
        <taxon>Mollusca</taxon>
        <taxon>Bivalvia</taxon>
        <taxon>Autobranchia</taxon>
        <taxon>Heteroconchia</taxon>
        <taxon>Euheterodonta</taxon>
        <taxon>Imparidentia</taxon>
        <taxon>Neoheterodontei</taxon>
        <taxon>Myida</taxon>
        <taxon>Dreissenoidea</taxon>
        <taxon>Dreissenidae</taxon>
        <taxon>Dreissena</taxon>
    </lineage>
</organism>
<reference evidence="1" key="2">
    <citation type="submission" date="2020-11" db="EMBL/GenBank/DDBJ databases">
        <authorList>
            <person name="McCartney M.A."/>
            <person name="Auch B."/>
            <person name="Kono T."/>
            <person name="Mallez S."/>
            <person name="Becker A."/>
            <person name="Gohl D.M."/>
            <person name="Silverstein K.A.T."/>
            <person name="Koren S."/>
            <person name="Bechman K.B."/>
            <person name="Herman A."/>
            <person name="Abrahante J.E."/>
            <person name="Garbe J."/>
        </authorList>
    </citation>
    <scope>NUCLEOTIDE SEQUENCE</scope>
    <source>
        <strain evidence="1">Duluth1</strain>
        <tissue evidence="1">Whole animal</tissue>
    </source>
</reference>
<keyword evidence="2" id="KW-1185">Reference proteome</keyword>
<protein>
    <submittedName>
        <fullName evidence="1">Uncharacterized protein</fullName>
    </submittedName>
</protein>
<evidence type="ECO:0000313" key="2">
    <source>
        <dbReference type="Proteomes" id="UP000828390"/>
    </source>
</evidence>
<comment type="caution">
    <text evidence="1">The sequence shown here is derived from an EMBL/GenBank/DDBJ whole genome shotgun (WGS) entry which is preliminary data.</text>
</comment>
<sequence>MRLSPVDRVLDWQYVDRVAESLLSMRSSAVDRALHCQCVDREFESLFSMRSSPVAFDKALAGNIWAVRLNPCIQLILAQLTGY</sequence>
<accession>A0A9D4BEZ5</accession>
<gene>
    <name evidence="1" type="ORF">DPMN_193786</name>
</gene>
<dbReference type="AlphaFoldDB" id="A0A9D4BEZ5"/>
<evidence type="ECO:0000313" key="1">
    <source>
        <dbReference type="EMBL" id="KAH3692632.1"/>
    </source>
</evidence>
<name>A0A9D4BEZ5_DREPO</name>
<reference evidence="1" key="1">
    <citation type="journal article" date="2019" name="bioRxiv">
        <title>The Genome of the Zebra Mussel, Dreissena polymorpha: A Resource for Invasive Species Research.</title>
        <authorList>
            <person name="McCartney M.A."/>
            <person name="Auch B."/>
            <person name="Kono T."/>
            <person name="Mallez S."/>
            <person name="Zhang Y."/>
            <person name="Obille A."/>
            <person name="Becker A."/>
            <person name="Abrahante J.E."/>
            <person name="Garbe J."/>
            <person name="Badalamenti J.P."/>
            <person name="Herman A."/>
            <person name="Mangelson H."/>
            <person name="Liachko I."/>
            <person name="Sullivan S."/>
            <person name="Sone E.D."/>
            <person name="Koren S."/>
            <person name="Silverstein K.A.T."/>
            <person name="Beckman K.B."/>
            <person name="Gohl D.M."/>
        </authorList>
    </citation>
    <scope>NUCLEOTIDE SEQUENCE</scope>
    <source>
        <strain evidence="1">Duluth1</strain>
        <tissue evidence="1">Whole animal</tissue>
    </source>
</reference>
<dbReference type="Proteomes" id="UP000828390">
    <property type="component" value="Unassembled WGS sequence"/>
</dbReference>
<dbReference type="EMBL" id="JAIWYP010000020">
    <property type="protein sequence ID" value="KAH3692632.1"/>
    <property type="molecule type" value="Genomic_DNA"/>
</dbReference>
<proteinExistence type="predicted"/>